<dbReference type="InterPro" id="IPR000488">
    <property type="entry name" value="Death_dom"/>
</dbReference>
<dbReference type="PANTHER" id="PTHR13265:SF0">
    <property type="entry name" value="HPR1"/>
    <property type="match status" value="1"/>
</dbReference>
<accession>F1KTA8</accession>
<dbReference type="AlphaFoldDB" id="F1KTA8"/>
<protein>
    <submittedName>
        <fullName evidence="3">THO complex subunit 1</fullName>
    </submittedName>
</protein>
<organism evidence="3">
    <name type="scientific">Ascaris suum</name>
    <name type="common">Pig roundworm</name>
    <name type="synonym">Ascaris lumbricoides</name>
    <dbReference type="NCBI Taxonomy" id="6253"/>
    <lineage>
        <taxon>Eukaryota</taxon>
        <taxon>Metazoa</taxon>
        <taxon>Ecdysozoa</taxon>
        <taxon>Nematoda</taxon>
        <taxon>Chromadorea</taxon>
        <taxon>Rhabditida</taxon>
        <taxon>Spirurina</taxon>
        <taxon>Ascaridomorpha</taxon>
        <taxon>Ascaridoidea</taxon>
        <taxon>Ascarididae</taxon>
        <taxon>Ascaris</taxon>
    </lineage>
</organism>
<dbReference type="PANTHER" id="PTHR13265">
    <property type="entry name" value="THO COMPLEX SUBUNIT 1"/>
    <property type="match status" value="1"/>
</dbReference>
<dbReference type="Gene3D" id="1.10.533.10">
    <property type="entry name" value="Death Domain, Fas"/>
    <property type="match status" value="1"/>
</dbReference>
<reference evidence="3" key="1">
    <citation type="journal article" date="2011" name="Genome Res.">
        <title>Deep small RNA sequencing from the nematode Ascaris reveals conservation, functional diversification, and novel developmental profiles.</title>
        <authorList>
            <person name="Wang J."/>
            <person name="Czech B."/>
            <person name="Crunk A."/>
            <person name="Wallace A."/>
            <person name="Mitreva M."/>
            <person name="Hannon G.J."/>
            <person name="Davis R.E."/>
        </authorList>
    </citation>
    <scope>NUCLEOTIDE SEQUENCE</scope>
</reference>
<evidence type="ECO:0000259" key="2">
    <source>
        <dbReference type="PROSITE" id="PS50017"/>
    </source>
</evidence>
<feature type="domain" description="Death" evidence="2">
    <location>
        <begin position="580"/>
        <end position="649"/>
    </location>
</feature>
<name>F1KTA8_ASCSU</name>
<dbReference type="InterPro" id="IPR021861">
    <property type="entry name" value="THO_THOC1"/>
</dbReference>
<dbReference type="PROSITE" id="PS50017">
    <property type="entry name" value="DEATH_DOMAIN"/>
    <property type="match status" value="1"/>
</dbReference>
<evidence type="ECO:0000256" key="1">
    <source>
        <dbReference type="SAM" id="MobiDB-lite"/>
    </source>
</evidence>
<dbReference type="GO" id="GO:0006406">
    <property type="term" value="P:mRNA export from nucleus"/>
    <property type="evidence" value="ECO:0007669"/>
    <property type="project" value="TreeGrafter"/>
</dbReference>
<dbReference type="GO" id="GO:0007165">
    <property type="term" value="P:signal transduction"/>
    <property type="evidence" value="ECO:0007669"/>
    <property type="project" value="InterPro"/>
</dbReference>
<dbReference type="GO" id="GO:0000445">
    <property type="term" value="C:THO complex part of transcription export complex"/>
    <property type="evidence" value="ECO:0007669"/>
    <property type="project" value="TreeGrafter"/>
</dbReference>
<dbReference type="Pfam" id="PF00531">
    <property type="entry name" value="Death"/>
    <property type="match status" value="1"/>
</dbReference>
<dbReference type="EMBL" id="JI165509">
    <property type="protein sequence ID" value="ADY41112.1"/>
    <property type="molecule type" value="mRNA"/>
</dbReference>
<dbReference type="InterPro" id="IPR011029">
    <property type="entry name" value="DEATH-like_dom_sf"/>
</dbReference>
<feature type="region of interest" description="Disordered" evidence="1">
    <location>
        <begin position="253"/>
        <end position="285"/>
    </location>
</feature>
<sequence>MDDAVMNIDIEQIRASCKSMRENGKSIEFIKNNVEEALHRKALALSETSEPNLLEENVRQLLALVFQIAKEELCAKASTVSVIQDVFDTISIEWCERLFVVVEDNLSLWKTPFFYEPCKNLVLRMCNDLLKRLSRTVDTSFCGRILVLLARALPLCEKSGLNLVSHFNVDNVTKFDLVESTVDSEVNEDGEEMETGEIKEGRDIPVDFALYAKFWQLQTFFSSPNNCYDRSKWNTFQQNTNDVLNVLTSHKLGGSTQADEQSRRKRQHDGAPSSAPADVTSSSASALLNSTRDGDTVEKNAFFAKYVTSQKLLQLQLNDSQFRRYFLVQCLVLYQYLVSDVKFKDKSYTLNDEQLRFIIESTEKCYRLLRDTHPKGSHFADSVKKILQREKEWSEWKNKGCADYTLLIDKEKMCPIARRPRNTYKPTEIDLGSPVLTNLWKIDPDMLDACQDSKRKFAPSMVDFLQNPLLELDPEQMVEDQYMSVNNESFQWRASRMLMHESPAYFQMPCKRNEVTATMGPFLEEVIKQTALAIPELKDDVSRCMKSKAEPDASLVKNDSPASIAQNGNSECTESLPLVSDAHVKELAELLADSWKKLADALIADENFSPSSTQEPSKVVVSILNRWRQKEGDAATVKKLSSLLLEAELFNEQIRPVFKASSTSRNPTK</sequence>
<dbReference type="Pfam" id="PF11957">
    <property type="entry name" value="efThoc1"/>
    <property type="match status" value="1"/>
</dbReference>
<proteinExistence type="evidence at transcript level"/>
<evidence type="ECO:0000313" key="3">
    <source>
        <dbReference type="EMBL" id="ADY41112.1"/>
    </source>
</evidence>
<dbReference type="CDD" id="cd01670">
    <property type="entry name" value="Death"/>
    <property type="match status" value="1"/>
</dbReference>